<protein>
    <submittedName>
        <fullName evidence="10">AI-2E family transporter</fullName>
    </submittedName>
</protein>
<evidence type="ECO:0000256" key="7">
    <source>
        <dbReference type="ARBA" id="ARBA00023136"/>
    </source>
</evidence>
<dbReference type="PANTHER" id="PTHR21716">
    <property type="entry name" value="TRANSMEMBRANE PROTEIN"/>
    <property type="match status" value="1"/>
</dbReference>
<evidence type="ECO:0000256" key="4">
    <source>
        <dbReference type="ARBA" id="ARBA00022475"/>
    </source>
</evidence>
<organism evidence="10 11">
    <name type="scientific">Solibaculum mannosilyticum</name>
    <dbReference type="NCBI Taxonomy" id="2780922"/>
    <lineage>
        <taxon>Bacteria</taxon>
        <taxon>Bacillati</taxon>
        <taxon>Bacillota</taxon>
        <taxon>Clostridia</taxon>
        <taxon>Eubacteriales</taxon>
        <taxon>Oscillospiraceae</taxon>
        <taxon>Solibaculum</taxon>
    </lineage>
</organism>
<keyword evidence="5 9" id="KW-0812">Transmembrane</keyword>
<feature type="transmembrane region" description="Helical" evidence="9">
    <location>
        <begin position="266"/>
        <end position="295"/>
    </location>
</feature>
<gene>
    <name evidence="10" type="ORF">C12CBH8_11980</name>
</gene>
<feature type="region of interest" description="Disordered" evidence="8">
    <location>
        <begin position="377"/>
        <end position="404"/>
    </location>
</feature>
<evidence type="ECO:0000256" key="3">
    <source>
        <dbReference type="ARBA" id="ARBA00022448"/>
    </source>
</evidence>
<keyword evidence="4" id="KW-1003">Cell membrane</keyword>
<feature type="transmembrane region" description="Helical" evidence="9">
    <location>
        <begin position="176"/>
        <end position="199"/>
    </location>
</feature>
<dbReference type="GO" id="GO:0005886">
    <property type="term" value="C:plasma membrane"/>
    <property type="evidence" value="ECO:0007669"/>
    <property type="project" value="UniProtKB-SubCell"/>
</dbReference>
<dbReference type="KEGG" id="sman:C12CBH8_11980"/>
<feature type="transmembrane region" description="Helical" evidence="9">
    <location>
        <begin position="243"/>
        <end position="260"/>
    </location>
</feature>
<evidence type="ECO:0000256" key="8">
    <source>
        <dbReference type="SAM" id="MobiDB-lite"/>
    </source>
</evidence>
<dbReference type="Pfam" id="PF01594">
    <property type="entry name" value="AI-2E_transport"/>
    <property type="match status" value="1"/>
</dbReference>
<feature type="transmembrane region" description="Helical" evidence="9">
    <location>
        <begin position="302"/>
        <end position="321"/>
    </location>
</feature>
<comment type="subcellular location">
    <subcellularLocation>
        <location evidence="1">Cell membrane</location>
        <topology evidence="1">Multi-pass membrane protein</topology>
    </subcellularLocation>
</comment>
<dbReference type="EMBL" id="AP023321">
    <property type="protein sequence ID" value="BCI60559.1"/>
    <property type="molecule type" value="Genomic_DNA"/>
</dbReference>
<dbReference type="PANTHER" id="PTHR21716:SF53">
    <property type="entry name" value="PERMEASE PERM-RELATED"/>
    <property type="match status" value="1"/>
</dbReference>
<feature type="transmembrane region" description="Helical" evidence="9">
    <location>
        <begin position="47"/>
        <end position="66"/>
    </location>
</feature>
<evidence type="ECO:0000256" key="1">
    <source>
        <dbReference type="ARBA" id="ARBA00004651"/>
    </source>
</evidence>
<name>A0A7I8D4Z8_9FIRM</name>
<keyword evidence="11" id="KW-1185">Reference proteome</keyword>
<accession>A0A7I8D4Z8</accession>
<keyword evidence="7 9" id="KW-0472">Membrane</keyword>
<evidence type="ECO:0000313" key="10">
    <source>
        <dbReference type="EMBL" id="BCI60559.1"/>
    </source>
</evidence>
<dbReference type="AlphaFoldDB" id="A0A7I8D4Z8"/>
<evidence type="ECO:0000256" key="5">
    <source>
        <dbReference type="ARBA" id="ARBA00022692"/>
    </source>
</evidence>
<keyword evidence="6 9" id="KW-1133">Transmembrane helix</keyword>
<evidence type="ECO:0000256" key="2">
    <source>
        <dbReference type="ARBA" id="ARBA00009773"/>
    </source>
</evidence>
<sequence>MNKVVKIMSKNTKKVMLLIAFGVVLFVGLQNFSLVLSFVGWILNLIWPFLLGFCVAFILNVPMSFLESKIFRGPGKPKGLKQRLRRPVSLLLTLLLVAGVIFIVMFLIVPELGRTFQSLVNAIPPFLENLQKWSNDMFQQYPDVINWLQNIELDWQSIVQMLQNSAGDVLSSTVTVASSVVGGIVNFFLGIIFAFYVLVQKEKLGRQGRKLLYACLPERKAEKVLSVCSLSYKTFASFLSGQCLEAVILGMLFFISMSIFQFPYALIISVLIAFMALIPIFGAIIGCVIGAFLILMIDPIRAIWFVVLFLVIQQIEGNLIYPHVVGNSVGLPSMWVLVAVTLGGSLMGFAGMLICIPLCSVVYTLASRAINKRLSKKAARKKQDEMLEELSRPDDELDDSEKPV</sequence>
<keyword evidence="3" id="KW-0813">Transport</keyword>
<comment type="similarity">
    <text evidence="2">Belongs to the autoinducer-2 exporter (AI-2E) (TC 2.A.86) family.</text>
</comment>
<proteinExistence type="inferred from homology"/>
<feature type="transmembrane region" description="Helical" evidence="9">
    <location>
        <begin position="87"/>
        <end position="109"/>
    </location>
</feature>
<dbReference type="GO" id="GO:0055085">
    <property type="term" value="P:transmembrane transport"/>
    <property type="evidence" value="ECO:0007669"/>
    <property type="project" value="TreeGrafter"/>
</dbReference>
<evidence type="ECO:0000313" key="11">
    <source>
        <dbReference type="Proteomes" id="UP000593890"/>
    </source>
</evidence>
<feature type="transmembrane region" description="Helical" evidence="9">
    <location>
        <begin position="333"/>
        <end position="366"/>
    </location>
</feature>
<reference evidence="11" key="1">
    <citation type="submission" date="2020-07" db="EMBL/GenBank/DDBJ databases">
        <title>Complete genome sequencing of Clostridia bacterium strain 12CBH8.</title>
        <authorList>
            <person name="Sakamoto M."/>
            <person name="Murakami T."/>
            <person name="Mori H."/>
        </authorList>
    </citation>
    <scope>NUCLEOTIDE SEQUENCE [LARGE SCALE GENOMIC DNA]</scope>
    <source>
        <strain evidence="11">12CBH8</strain>
    </source>
</reference>
<evidence type="ECO:0000256" key="9">
    <source>
        <dbReference type="SAM" id="Phobius"/>
    </source>
</evidence>
<dbReference type="Proteomes" id="UP000593890">
    <property type="component" value="Chromosome"/>
</dbReference>
<evidence type="ECO:0000256" key="6">
    <source>
        <dbReference type="ARBA" id="ARBA00022989"/>
    </source>
</evidence>
<feature type="compositionally biased region" description="Basic and acidic residues" evidence="8">
    <location>
        <begin position="381"/>
        <end position="404"/>
    </location>
</feature>
<dbReference type="InterPro" id="IPR002549">
    <property type="entry name" value="AI-2E-like"/>
</dbReference>